<dbReference type="PANTHER" id="PTHR46749:SF1">
    <property type="entry name" value="COMPLEX III ASSEMBLY FACTOR LYRM7"/>
    <property type="match status" value="1"/>
</dbReference>
<reference evidence="5" key="1">
    <citation type="journal article" date="2023" name="Insect Mol. Biol.">
        <title>Genome sequencing provides insights into the evolution of gene families encoding plant cell wall-degrading enzymes in longhorned beetles.</title>
        <authorList>
            <person name="Shin N.R."/>
            <person name="Okamura Y."/>
            <person name="Kirsch R."/>
            <person name="Pauchet Y."/>
        </authorList>
    </citation>
    <scope>NUCLEOTIDE SEQUENCE</scope>
    <source>
        <strain evidence="5">RBIC_L_NR</strain>
    </source>
</reference>
<gene>
    <name evidence="5" type="ORF">NQ314_019967</name>
</gene>
<keyword evidence="6" id="KW-1185">Reference proteome</keyword>
<keyword evidence="3" id="KW-0496">Mitochondrion</keyword>
<evidence type="ECO:0000256" key="2">
    <source>
        <dbReference type="ARBA" id="ARBA00009508"/>
    </source>
</evidence>
<dbReference type="InterPro" id="IPR050435">
    <property type="entry name" value="MZM1/LYRM7"/>
</dbReference>
<dbReference type="EMBL" id="JANEYF010005601">
    <property type="protein sequence ID" value="KAJ8927553.1"/>
    <property type="molecule type" value="Genomic_DNA"/>
</dbReference>
<comment type="caution">
    <text evidence="5">The sequence shown here is derived from an EMBL/GenBank/DDBJ whole genome shotgun (WGS) entry which is preliminary data.</text>
</comment>
<sequence length="221" mass="25484">MMSINLKLKVLDSFKQLHKARKTVFKGDSYALSEARKKINGEFKKQKHVKDVKEIEELIKYANAVETEIRTCVIQAREVEPGKYRAEITKDTLRLDNVPYKDCPKEWNGVDAKLKEIKPEVDKWICMESFGRRERTAITRLSIGHTNLTSSYLLAGRQPPRCEDCNVPVSVKHILLECPRYGHLRRRIAIPDRLNLCLGESHINLRKTLAFLGTINLLSKI</sequence>
<keyword evidence="4" id="KW-0143">Chaperone</keyword>
<evidence type="ECO:0000256" key="3">
    <source>
        <dbReference type="ARBA" id="ARBA00023128"/>
    </source>
</evidence>
<dbReference type="AlphaFoldDB" id="A0AAV8WMB0"/>
<proteinExistence type="inferred from homology"/>
<dbReference type="InterPro" id="IPR045298">
    <property type="entry name" value="Complex1_LYR_LYRM7"/>
</dbReference>
<dbReference type="CDD" id="cd20267">
    <property type="entry name" value="Complex1_LYR_LYRM7"/>
    <property type="match status" value="1"/>
</dbReference>
<dbReference type="Proteomes" id="UP001162156">
    <property type="component" value="Unassembled WGS sequence"/>
</dbReference>
<comment type="subcellular location">
    <subcellularLocation>
        <location evidence="1">Mitochondrion matrix</location>
    </subcellularLocation>
</comment>
<organism evidence="5 6">
    <name type="scientific">Rhamnusium bicolor</name>
    <dbReference type="NCBI Taxonomy" id="1586634"/>
    <lineage>
        <taxon>Eukaryota</taxon>
        <taxon>Metazoa</taxon>
        <taxon>Ecdysozoa</taxon>
        <taxon>Arthropoda</taxon>
        <taxon>Hexapoda</taxon>
        <taxon>Insecta</taxon>
        <taxon>Pterygota</taxon>
        <taxon>Neoptera</taxon>
        <taxon>Endopterygota</taxon>
        <taxon>Coleoptera</taxon>
        <taxon>Polyphaga</taxon>
        <taxon>Cucujiformia</taxon>
        <taxon>Chrysomeloidea</taxon>
        <taxon>Cerambycidae</taxon>
        <taxon>Lepturinae</taxon>
        <taxon>Rhagiini</taxon>
        <taxon>Rhamnusium</taxon>
    </lineage>
</organism>
<dbReference type="GO" id="GO:0005759">
    <property type="term" value="C:mitochondrial matrix"/>
    <property type="evidence" value="ECO:0007669"/>
    <property type="project" value="UniProtKB-SubCell"/>
</dbReference>
<comment type="similarity">
    <text evidence="2">Belongs to the complex I LYR family.</text>
</comment>
<evidence type="ECO:0008006" key="7">
    <source>
        <dbReference type="Google" id="ProtNLM"/>
    </source>
</evidence>
<evidence type="ECO:0000256" key="4">
    <source>
        <dbReference type="ARBA" id="ARBA00023186"/>
    </source>
</evidence>
<evidence type="ECO:0000313" key="5">
    <source>
        <dbReference type="EMBL" id="KAJ8927553.1"/>
    </source>
</evidence>
<protein>
    <recommendedName>
        <fullName evidence="7">Reverse transcriptase zinc-binding domain-containing protein</fullName>
    </recommendedName>
</protein>
<accession>A0AAV8WMB0</accession>
<dbReference type="PANTHER" id="PTHR46749">
    <property type="entry name" value="COMPLEX III ASSEMBLY FACTOR LYRM7"/>
    <property type="match status" value="1"/>
</dbReference>
<evidence type="ECO:0000313" key="6">
    <source>
        <dbReference type="Proteomes" id="UP001162156"/>
    </source>
</evidence>
<dbReference type="GO" id="GO:0044183">
    <property type="term" value="F:protein folding chaperone"/>
    <property type="evidence" value="ECO:0007669"/>
    <property type="project" value="TreeGrafter"/>
</dbReference>
<evidence type="ECO:0000256" key="1">
    <source>
        <dbReference type="ARBA" id="ARBA00004305"/>
    </source>
</evidence>
<dbReference type="GO" id="GO:0034551">
    <property type="term" value="P:mitochondrial respiratory chain complex III assembly"/>
    <property type="evidence" value="ECO:0007669"/>
    <property type="project" value="InterPro"/>
</dbReference>
<name>A0AAV8WMB0_9CUCU</name>